<evidence type="ECO:0000256" key="1">
    <source>
        <dbReference type="ARBA" id="ARBA00006336"/>
    </source>
</evidence>
<sequence>MKKIHLLIIDPQNDFCSPDGALYVKGAEQDMQRLADMIDKYRKHLNGITVTFDVHKSFHIASPVFWIDSVTGTHPEVFTIIKRKDVTSGRYYASIPAYQKLAEYYVWELENNGRYELCIWPPHCIVGSSGTNIYKPLYDAIERYNSEMYNSTEYIYKNNNSFTEQYSVLRADVSMGEKDNVYASSRIAHIVAENDVIFVAGEALSHCVANSMLDIAKYISKDLKKFILLSDASSSVTGFDELSDTFLDKAADLGMRCIKSTEIGVFFNE</sequence>
<dbReference type="InterPro" id="IPR052347">
    <property type="entry name" value="Isochorismatase_Nicotinamidase"/>
</dbReference>
<protein>
    <recommendedName>
        <fullName evidence="5">Isochorismatase-like domain-containing protein</fullName>
    </recommendedName>
</protein>
<dbReference type="EMBL" id="DXAQ01000081">
    <property type="protein sequence ID" value="HIZ89317.1"/>
    <property type="molecule type" value="Genomic_DNA"/>
</dbReference>
<dbReference type="Proteomes" id="UP000824176">
    <property type="component" value="Unassembled WGS sequence"/>
</dbReference>
<evidence type="ECO:0000313" key="3">
    <source>
        <dbReference type="EMBL" id="HIZ89317.1"/>
    </source>
</evidence>
<evidence type="ECO:0008006" key="5">
    <source>
        <dbReference type="Google" id="ProtNLM"/>
    </source>
</evidence>
<dbReference type="PANTHER" id="PTHR11080">
    <property type="entry name" value="PYRAZINAMIDASE/NICOTINAMIDASE"/>
    <property type="match status" value="1"/>
</dbReference>
<accession>A0A9D2KBZ8</accession>
<keyword evidence="2" id="KW-0378">Hydrolase</keyword>
<dbReference type="PANTHER" id="PTHR11080:SF2">
    <property type="entry name" value="LD05707P"/>
    <property type="match status" value="1"/>
</dbReference>
<gene>
    <name evidence="3" type="ORF">H9804_05195</name>
</gene>
<reference evidence="3" key="1">
    <citation type="journal article" date="2021" name="PeerJ">
        <title>Extensive microbial diversity within the chicken gut microbiome revealed by metagenomics and culture.</title>
        <authorList>
            <person name="Gilroy R."/>
            <person name="Ravi A."/>
            <person name="Getino M."/>
            <person name="Pursley I."/>
            <person name="Horton D.L."/>
            <person name="Alikhan N.F."/>
            <person name="Baker D."/>
            <person name="Gharbi K."/>
            <person name="Hall N."/>
            <person name="Watson M."/>
            <person name="Adriaenssens E.M."/>
            <person name="Foster-Nyarko E."/>
            <person name="Jarju S."/>
            <person name="Secka A."/>
            <person name="Antonio M."/>
            <person name="Oren A."/>
            <person name="Chaudhuri R.R."/>
            <person name="La Ragione R."/>
            <person name="Hildebrand F."/>
            <person name="Pallen M.J."/>
        </authorList>
    </citation>
    <scope>NUCLEOTIDE SEQUENCE</scope>
    <source>
        <strain evidence="3">ChiW4-1371</strain>
    </source>
</reference>
<proteinExistence type="inferred from homology"/>
<organism evidence="3 4">
    <name type="scientific">Candidatus Mucispirillum faecigallinarum</name>
    <dbReference type="NCBI Taxonomy" id="2838699"/>
    <lineage>
        <taxon>Bacteria</taxon>
        <taxon>Pseudomonadati</taxon>
        <taxon>Deferribacterota</taxon>
        <taxon>Deferribacteres</taxon>
        <taxon>Deferribacterales</taxon>
        <taxon>Mucispirillaceae</taxon>
        <taxon>Mucispirillum</taxon>
    </lineage>
</organism>
<dbReference type="Gene3D" id="3.40.50.850">
    <property type="entry name" value="Isochorismatase-like"/>
    <property type="match status" value="1"/>
</dbReference>
<reference evidence="3" key="2">
    <citation type="submission" date="2021-04" db="EMBL/GenBank/DDBJ databases">
        <authorList>
            <person name="Gilroy R."/>
        </authorList>
    </citation>
    <scope>NUCLEOTIDE SEQUENCE</scope>
    <source>
        <strain evidence="3">ChiW4-1371</strain>
    </source>
</reference>
<comment type="similarity">
    <text evidence="1">Belongs to the isochorismatase family.</text>
</comment>
<dbReference type="GO" id="GO:0016787">
    <property type="term" value="F:hydrolase activity"/>
    <property type="evidence" value="ECO:0007669"/>
    <property type="project" value="UniProtKB-KW"/>
</dbReference>
<evidence type="ECO:0000256" key="2">
    <source>
        <dbReference type="ARBA" id="ARBA00022801"/>
    </source>
</evidence>
<dbReference type="InterPro" id="IPR036380">
    <property type="entry name" value="Isochorismatase-like_sf"/>
</dbReference>
<dbReference type="SUPFAM" id="SSF52499">
    <property type="entry name" value="Isochorismatase-like hydrolases"/>
    <property type="match status" value="1"/>
</dbReference>
<evidence type="ECO:0000313" key="4">
    <source>
        <dbReference type="Proteomes" id="UP000824176"/>
    </source>
</evidence>
<dbReference type="AlphaFoldDB" id="A0A9D2KBZ8"/>
<comment type="caution">
    <text evidence="3">The sequence shown here is derived from an EMBL/GenBank/DDBJ whole genome shotgun (WGS) entry which is preliminary data.</text>
</comment>
<name>A0A9D2KBZ8_9BACT</name>